<proteinExistence type="inferred from homology"/>
<dbReference type="GO" id="GO:0032259">
    <property type="term" value="P:methylation"/>
    <property type="evidence" value="ECO:0007669"/>
    <property type="project" value="UniProtKB-KW"/>
</dbReference>
<feature type="binding site" evidence="6">
    <location>
        <begin position="116"/>
        <end position="117"/>
    </location>
    <ligand>
        <name>S-adenosyl-L-methionine</name>
        <dbReference type="ChEBI" id="CHEBI:59789"/>
    </ligand>
</feature>
<dbReference type="InterPro" id="IPR003682">
    <property type="entry name" value="rRNA_ssu_MeTfrase_G"/>
</dbReference>
<comment type="function">
    <text evidence="6">Specifically methylates the N7 position of guanine in position 527 of 16S rRNA.</text>
</comment>
<keyword evidence="2 6" id="KW-0698">rRNA processing</keyword>
<keyword evidence="5 6" id="KW-0949">S-adenosyl-L-methionine</keyword>
<feature type="binding site" evidence="6">
    <location>
        <position position="72"/>
    </location>
    <ligand>
        <name>S-adenosyl-L-methionine</name>
        <dbReference type="ChEBI" id="CHEBI:59789"/>
    </ligand>
</feature>
<keyword evidence="3 6" id="KW-0489">Methyltransferase</keyword>
<evidence type="ECO:0000256" key="5">
    <source>
        <dbReference type="ARBA" id="ARBA00022691"/>
    </source>
</evidence>
<name>A0ABT3QE03_9PROT</name>
<dbReference type="SUPFAM" id="SSF53335">
    <property type="entry name" value="S-adenosyl-L-methionine-dependent methyltransferases"/>
    <property type="match status" value="1"/>
</dbReference>
<feature type="binding site" evidence="6">
    <location>
        <position position="67"/>
    </location>
    <ligand>
        <name>S-adenosyl-L-methionine</name>
        <dbReference type="ChEBI" id="CHEBI:59789"/>
    </ligand>
</feature>
<comment type="caution">
    <text evidence="7">The sequence shown here is derived from an EMBL/GenBank/DDBJ whole genome shotgun (WGS) entry which is preliminary data.</text>
</comment>
<dbReference type="CDD" id="cd02440">
    <property type="entry name" value="AdoMet_MTases"/>
    <property type="match status" value="1"/>
</dbReference>
<evidence type="ECO:0000256" key="3">
    <source>
        <dbReference type="ARBA" id="ARBA00022603"/>
    </source>
</evidence>
<dbReference type="Proteomes" id="UP001301152">
    <property type="component" value="Unassembled WGS sequence"/>
</dbReference>
<evidence type="ECO:0000256" key="4">
    <source>
        <dbReference type="ARBA" id="ARBA00022679"/>
    </source>
</evidence>
<gene>
    <name evidence="6 7" type="primary">rsmG</name>
    <name evidence="7" type="ORF">OQ497_06040</name>
</gene>
<dbReference type="InterPro" id="IPR029063">
    <property type="entry name" value="SAM-dependent_MTases_sf"/>
</dbReference>
<dbReference type="Pfam" id="PF02527">
    <property type="entry name" value="GidB"/>
    <property type="match status" value="1"/>
</dbReference>
<protein>
    <recommendedName>
        <fullName evidence="6">Ribosomal RNA small subunit methyltransferase G</fullName>
        <ecNumber evidence="6">2.1.1.170</ecNumber>
    </recommendedName>
    <alternativeName>
        <fullName evidence="6">16S rRNA 7-methylguanosine methyltransferase</fullName>
        <shortName evidence="6">16S rRNA m7G methyltransferase</shortName>
    </alternativeName>
</protein>
<feature type="binding site" evidence="6">
    <location>
        <position position="130"/>
    </location>
    <ligand>
        <name>S-adenosyl-L-methionine</name>
        <dbReference type="ChEBI" id="CHEBI:59789"/>
    </ligand>
</feature>
<sequence length="197" mass="21580">MKSGNSISVSRETEERLKCFVELLLKWNPRINLVSPKDIHQVWERHVQDSLQIVPLLAGAESFTDLGSGGGFPGIVAAIATGIPATLVESDQRKAVFLREAARLTEAPVTVLAERIEKVDIAPADVVTARALAALPKLLEWTAPLLKKEGRAVFLKGQNAINEIKDAESFWQMTIRCHPGMTGHDGLILEVSNLKRV</sequence>
<dbReference type="Gene3D" id="3.40.50.150">
    <property type="entry name" value="Vaccinia Virus protein VP39"/>
    <property type="match status" value="1"/>
</dbReference>
<comment type="similarity">
    <text evidence="6">Belongs to the methyltransferase superfamily. RNA methyltransferase RsmG family.</text>
</comment>
<dbReference type="EMBL" id="JAPIUZ010000002">
    <property type="protein sequence ID" value="MCX2563521.1"/>
    <property type="molecule type" value="Genomic_DNA"/>
</dbReference>
<organism evidence="7 8">
    <name type="scientific">Acetobacter thailandicus</name>
    <dbReference type="NCBI Taxonomy" id="1502842"/>
    <lineage>
        <taxon>Bacteria</taxon>
        <taxon>Pseudomonadati</taxon>
        <taxon>Pseudomonadota</taxon>
        <taxon>Alphaproteobacteria</taxon>
        <taxon>Acetobacterales</taxon>
        <taxon>Acetobacteraceae</taxon>
        <taxon>Acetobacter</taxon>
    </lineage>
</organism>
<evidence type="ECO:0000313" key="8">
    <source>
        <dbReference type="Proteomes" id="UP001301152"/>
    </source>
</evidence>
<dbReference type="PANTHER" id="PTHR31760">
    <property type="entry name" value="S-ADENOSYL-L-METHIONINE-DEPENDENT METHYLTRANSFERASES SUPERFAMILY PROTEIN"/>
    <property type="match status" value="1"/>
</dbReference>
<comment type="catalytic activity">
    <reaction evidence="6">
        <text>guanosine(527) in 16S rRNA + S-adenosyl-L-methionine = N(7)-methylguanosine(527) in 16S rRNA + S-adenosyl-L-homocysteine</text>
        <dbReference type="Rhea" id="RHEA:42732"/>
        <dbReference type="Rhea" id="RHEA-COMP:10209"/>
        <dbReference type="Rhea" id="RHEA-COMP:10210"/>
        <dbReference type="ChEBI" id="CHEBI:57856"/>
        <dbReference type="ChEBI" id="CHEBI:59789"/>
        <dbReference type="ChEBI" id="CHEBI:74269"/>
        <dbReference type="ChEBI" id="CHEBI:74480"/>
        <dbReference type="EC" id="2.1.1.170"/>
    </reaction>
</comment>
<evidence type="ECO:0000256" key="1">
    <source>
        <dbReference type="ARBA" id="ARBA00022490"/>
    </source>
</evidence>
<accession>A0ABT3QE03</accession>
<dbReference type="NCBIfam" id="TIGR00138">
    <property type="entry name" value="rsmG_gidB"/>
    <property type="match status" value="1"/>
</dbReference>
<keyword evidence="4 6" id="KW-0808">Transferase</keyword>
<keyword evidence="1 6" id="KW-0963">Cytoplasm</keyword>
<dbReference type="HAMAP" id="MF_00074">
    <property type="entry name" value="16SrRNA_methyltr_G"/>
    <property type="match status" value="1"/>
</dbReference>
<reference evidence="7 8" key="1">
    <citation type="submission" date="2022-11" db="EMBL/GenBank/DDBJ databases">
        <title>Genome sequencing of Acetobacter type strain.</title>
        <authorList>
            <person name="Heo J."/>
            <person name="Lee D."/>
            <person name="Han B.-H."/>
            <person name="Hong S.-B."/>
            <person name="Kwon S.-W."/>
        </authorList>
    </citation>
    <scope>NUCLEOTIDE SEQUENCE [LARGE SCALE GENOMIC DNA]</scope>
    <source>
        <strain evidence="7 8">KACC 21253</strain>
    </source>
</reference>
<dbReference type="GO" id="GO:0008168">
    <property type="term" value="F:methyltransferase activity"/>
    <property type="evidence" value="ECO:0007669"/>
    <property type="project" value="UniProtKB-KW"/>
</dbReference>
<evidence type="ECO:0000256" key="2">
    <source>
        <dbReference type="ARBA" id="ARBA00022552"/>
    </source>
</evidence>
<comment type="subcellular location">
    <subcellularLocation>
        <location evidence="6">Cytoplasm</location>
    </subcellularLocation>
</comment>
<keyword evidence="8" id="KW-1185">Reference proteome</keyword>
<evidence type="ECO:0000313" key="7">
    <source>
        <dbReference type="EMBL" id="MCX2563521.1"/>
    </source>
</evidence>
<dbReference type="PIRSF" id="PIRSF003078">
    <property type="entry name" value="GidB"/>
    <property type="match status" value="1"/>
</dbReference>
<dbReference type="EC" id="2.1.1.170" evidence="6"/>
<dbReference type="PANTHER" id="PTHR31760:SF0">
    <property type="entry name" value="S-ADENOSYL-L-METHIONINE-DEPENDENT METHYLTRANSFERASES SUPERFAMILY PROTEIN"/>
    <property type="match status" value="1"/>
</dbReference>
<evidence type="ECO:0000256" key="6">
    <source>
        <dbReference type="HAMAP-Rule" id="MF_00074"/>
    </source>
</evidence>
<comment type="caution">
    <text evidence="6">Lacks conserved residue(s) required for the propagation of feature annotation.</text>
</comment>